<evidence type="ECO:0000313" key="2">
    <source>
        <dbReference type="EMBL" id="PTQ86758.1"/>
    </source>
</evidence>
<organism evidence="2 3">
    <name type="scientific">Agitococcus lubricus</name>
    <dbReference type="NCBI Taxonomy" id="1077255"/>
    <lineage>
        <taxon>Bacteria</taxon>
        <taxon>Pseudomonadati</taxon>
        <taxon>Pseudomonadota</taxon>
        <taxon>Gammaproteobacteria</taxon>
        <taxon>Moraxellales</taxon>
        <taxon>Moraxellaceae</taxon>
        <taxon>Agitococcus</taxon>
    </lineage>
</organism>
<feature type="domain" description="AB hydrolase-1" evidence="1">
    <location>
        <begin position="35"/>
        <end position="271"/>
    </location>
</feature>
<dbReference type="PANTHER" id="PTHR43194:SF2">
    <property type="entry name" value="PEROXISOMAL MEMBRANE PROTEIN LPX1"/>
    <property type="match status" value="1"/>
</dbReference>
<dbReference type="InterPro" id="IPR029058">
    <property type="entry name" value="AB_hydrolase_fold"/>
</dbReference>
<dbReference type="RefSeq" id="WP_239987195.1">
    <property type="nucleotide sequence ID" value="NZ_QAON01000030.1"/>
</dbReference>
<evidence type="ECO:0000313" key="3">
    <source>
        <dbReference type="Proteomes" id="UP000244223"/>
    </source>
</evidence>
<dbReference type="Gene3D" id="3.40.50.1820">
    <property type="entry name" value="alpha/beta hydrolase"/>
    <property type="match status" value="1"/>
</dbReference>
<name>A0A2T5ISF3_9GAMM</name>
<dbReference type="InterPro" id="IPR000639">
    <property type="entry name" value="Epox_hydrolase-like"/>
</dbReference>
<reference evidence="2 3" key="1">
    <citation type="submission" date="2018-04" db="EMBL/GenBank/DDBJ databases">
        <title>Genomic Encyclopedia of Archaeal and Bacterial Type Strains, Phase II (KMG-II): from individual species to whole genera.</title>
        <authorList>
            <person name="Goeker M."/>
        </authorList>
    </citation>
    <scope>NUCLEOTIDE SEQUENCE [LARGE SCALE GENOMIC DNA]</scope>
    <source>
        <strain evidence="2 3">DSM 5822</strain>
    </source>
</reference>
<dbReference type="GO" id="GO:0003824">
    <property type="term" value="F:catalytic activity"/>
    <property type="evidence" value="ECO:0007669"/>
    <property type="project" value="InterPro"/>
</dbReference>
<dbReference type="PANTHER" id="PTHR43194">
    <property type="entry name" value="HYDROLASE ALPHA/BETA FOLD FAMILY"/>
    <property type="match status" value="1"/>
</dbReference>
<proteinExistence type="predicted"/>
<sequence length="291" mass="31068">MPKKDVYLSPIPLLFTGCNGISLVADHYGSATGTPVLLLHGGGQTRHSWLGTAQRLAQAGYRVISVDARGHGDSAWADDGDYSADTMVGDLRCIIEQLDAAPILVGASMGGLTSMVAVGEGHTPSALALVLVDIAPRTEVSGVARIITFMSANPQGFATLEEVRDAIAAYNPNRPPPKDTSGLKKNLRLGDDGRYRWHWDPRFLDYAPTKNQGETLTSIERRLAAAAKVQIPTLLVRGANSDVVSHEGAQELKALIPHAQIVDISGAGHMIAGDRNDVFAETILSFIRDNL</sequence>
<dbReference type="PRINTS" id="PR00111">
    <property type="entry name" value="ABHYDROLASE"/>
</dbReference>
<dbReference type="Proteomes" id="UP000244223">
    <property type="component" value="Unassembled WGS sequence"/>
</dbReference>
<dbReference type="EMBL" id="QAON01000030">
    <property type="protein sequence ID" value="PTQ86758.1"/>
    <property type="molecule type" value="Genomic_DNA"/>
</dbReference>
<dbReference type="Pfam" id="PF00561">
    <property type="entry name" value="Abhydrolase_1"/>
    <property type="match status" value="1"/>
</dbReference>
<dbReference type="AlphaFoldDB" id="A0A2T5ISF3"/>
<dbReference type="InterPro" id="IPR000073">
    <property type="entry name" value="AB_hydrolase_1"/>
</dbReference>
<dbReference type="SUPFAM" id="SSF53474">
    <property type="entry name" value="alpha/beta-Hydrolases"/>
    <property type="match status" value="1"/>
</dbReference>
<dbReference type="PROSITE" id="PS51257">
    <property type="entry name" value="PROKAR_LIPOPROTEIN"/>
    <property type="match status" value="1"/>
</dbReference>
<gene>
    <name evidence="2" type="ORF">C8N29_1303</name>
</gene>
<dbReference type="PRINTS" id="PR00412">
    <property type="entry name" value="EPOXHYDRLASE"/>
</dbReference>
<comment type="caution">
    <text evidence="2">The sequence shown here is derived from an EMBL/GenBank/DDBJ whole genome shotgun (WGS) entry which is preliminary data.</text>
</comment>
<protein>
    <submittedName>
        <fullName evidence="2">Pimeloyl-ACP methyl ester carboxylesterase</fullName>
    </submittedName>
</protein>
<keyword evidence="3" id="KW-1185">Reference proteome</keyword>
<evidence type="ECO:0000259" key="1">
    <source>
        <dbReference type="Pfam" id="PF00561"/>
    </source>
</evidence>
<dbReference type="InterPro" id="IPR050228">
    <property type="entry name" value="Carboxylesterase_BioH"/>
</dbReference>
<accession>A0A2T5ISF3</accession>